<evidence type="ECO:0000256" key="2">
    <source>
        <dbReference type="SAM" id="SignalP"/>
    </source>
</evidence>
<reference evidence="3" key="2">
    <citation type="submission" date="2020-11" db="EMBL/GenBank/DDBJ databases">
        <authorList>
            <person name="Cecchin M."/>
            <person name="Marcolungo L."/>
            <person name="Rossato M."/>
            <person name="Girolomoni L."/>
            <person name="Cosentino E."/>
            <person name="Cuine S."/>
            <person name="Li-Beisson Y."/>
            <person name="Delledonne M."/>
            <person name="Ballottari M."/>
        </authorList>
    </citation>
    <scope>NUCLEOTIDE SEQUENCE</scope>
    <source>
        <strain evidence="3">211/11P</strain>
        <tissue evidence="3">Whole cell</tissue>
    </source>
</reference>
<name>A0A9D4Z2K0_CHLVU</name>
<sequence>MVRRSNVVAALLILVLLVAEVNASRDLQAEGSKRPKAKPVAPPSTKVDKNCATSVSAGVKKVTDQYQKQVTSLTAEVTSLKKYRSQVGELLKMLLKMKTKLDATNVQTELAQVQSENEDLQSQLDNCNQGNTETTTNTNDSTNDNTNDSTNDTGETTADTGSDN</sequence>
<dbReference type="AlphaFoldDB" id="A0A9D4Z2K0"/>
<evidence type="ECO:0000313" key="3">
    <source>
        <dbReference type="EMBL" id="KAI3438940.1"/>
    </source>
</evidence>
<feature type="compositionally biased region" description="Low complexity" evidence="1">
    <location>
        <begin position="130"/>
        <end position="157"/>
    </location>
</feature>
<protein>
    <submittedName>
        <fullName evidence="3">Uncharacterized protein</fullName>
    </submittedName>
</protein>
<keyword evidence="4" id="KW-1185">Reference proteome</keyword>
<evidence type="ECO:0000256" key="1">
    <source>
        <dbReference type="SAM" id="MobiDB-lite"/>
    </source>
</evidence>
<comment type="caution">
    <text evidence="3">The sequence shown here is derived from an EMBL/GenBank/DDBJ whole genome shotgun (WGS) entry which is preliminary data.</text>
</comment>
<reference evidence="3" key="1">
    <citation type="journal article" date="2019" name="Plant J.">
        <title>Chlorella vulgaris genome assembly and annotation reveals the molecular basis for metabolic acclimation to high light conditions.</title>
        <authorList>
            <person name="Cecchin M."/>
            <person name="Marcolungo L."/>
            <person name="Rossato M."/>
            <person name="Girolomoni L."/>
            <person name="Cosentino E."/>
            <person name="Cuine S."/>
            <person name="Li-Beisson Y."/>
            <person name="Delledonne M."/>
            <person name="Ballottari M."/>
        </authorList>
    </citation>
    <scope>NUCLEOTIDE SEQUENCE</scope>
    <source>
        <strain evidence="3">211/11P</strain>
    </source>
</reference>
<feature type="chain" id="PRO_5038723747" evidence="2">
    <location>
        <begin position="24"/>
        <end position="164"/>
    </location>
</feature>
<keyword evidence="2" id="KW-0732">Signal</keyword>
<feature type="signal peptide" evidence="2">
    <location>
        <begin position="1"/>
        <end position="23"/>
    </location>
</feature>
<gene>
    <name evidence="3" type="ORF">D9Q98_001354</name>
</gene>
<accession>A0A9D4Z2K0</accession>
<feature type="region of interest" description="Disordered" evidence="1">
    <location>
        <begin position="27"/>
        <end position="49"/>
    </location>
</feature>
<feature type="region of interest" description="Disordered" evidence="1">
    <location>
        <begin position="114"/>
        <end position="164"/>
    </location>
</feature>
<dbReference type="EMBL" id="SIDB01000001">
    <property type="protein sequence ID" value="KAI3438940.1"/>
    <property type="molecule type" value="Genomic_DNA"/>
</dbReference>
<organism evidence="3 4">
    <name type="scientific">Chlorella vulgaris</name>
    <name type="common">Green alga</name>
    <dbReference type="NCBI Taxonomy" id="3077"/>
    <lineage>
        <taxon>Eukaryota</taxon>
        <taxon>Viridiplantae</taxon>
        <taxon>Chlorophyta</taxon>
        <taxon>core chlorophytes</taxon>
        <taxon>Trebouxiophyceae</taxon>
        <taxon>Chlorellales</taxon>
        <taxon>Chlorellaceae</taxon>
        <taxon>Chlorella clade</taxon>
        <taxon>Chlorella</taxon>
    </lineage>
</organism>
<evidence type="ECO:0000313" key="4">
    <source>
        <dbReference type="Proteomes" id="UP001055712"/>
    </source>
</evidence>
<proteinExistence type="predicted"/>
<dbReference type="Proteomes" id="UP001055712">
    <property type="component" value="Unassembled WGS sequence"/>
</dbReference>
<feature type="compositionally biased region" description="Polar residues" evidence="1">
    <location>
        <begin position="114"/>
        <end position="129"/>
    </location>
</feature>